<sequence>MLLSLFLPLFSCVPTTSQFSILSSKNGTNLGKIVGDCSAHDAAVLFASRHCVAAIRHAMHVLPLATISGVATRKDRDRQSADGSDARVVDRIELTLGDVGLPVRAVMCDRLRGVASSSLFATILGAHLDLALGFQRFLPTTIRLLNGYELFAALDRKRIVGPDLDALLDAVSQCGIATVSSSHVRDELELLQRLRSINVVTAISAVPVTGIVHAGGSGRGSSGASVAFDELVTKSLAVPFVSPLGMRVRTDKRDGQPYSQLEVVRYFMWLYLTGQWAAAARPPPELNEVSDAESRRVILFSNADRLDLRRFTPLGGRDESVCFHELGKQPVCPGVRRRWFTSLESGSHTAANELGATTLGTVIATLCKFPSFLASRLAQWSPDKFEEYLRTAVKRDLAAASPVAAKRAAYLFDHDPLFNMTVLVQRFASLKEVLSSCVQRFGSHYVLEHDVVLDHRIDHDSRLKSMLAQHLDVKPSKIAQPKELVHKFLDESEWTP</sequence>
<proteinExistence type="predicted"/>
<gene>
    <name evidence="2" type="ORF">SSP0437_LOCUS1894</name>
</gene>
<accession>A0A7S1YB80</accession>
<name>A0A7S1YB80_9EUKA</name>
<organism evidence="2">
    <name type="scientific">Sexangularia sp. CB-2014</name>
    <dbReference type="NCBI Taxonomy" id="1486929"/>
    <lineage>
        <taxon>Eukaryota</taxon>
        <taxon>Amoebozoa</taxon>
        <taxon>Tubulinea</taxon>
        <taxon>Elardia</taxon>
        <taxon>Arcellinida</taxon>
        <taxon>Arcellinida incertae sedis</taxon>
        <taxon>Sexangularia</taxon>
    </lineage>
</organism>
<evidence type="ECO:0000256" key="1">
    <source>
        <dbReference type="SAM" id="SignalP"/>
    </source>
</evidence>
<dbReference type="AlphaFoldDB" id="A0A7S1YB80"/>
<feature type="signal peptide" evidence="1">
    <location>
        <begin position="1"/>
        <end position="18"/>
    </location>
</feature>
<dbReference type="EMBL" id="HBGL01002469">
    <property type="protein sequence ID" value="CAD9288854.1"/>
    <property type="molecule type" value="Transcribed_RNA"/>
</dbReference>
<evidence type="ECO:0000313" key="2">
    <source>
        <dbReference type="EMBL" id="CAD9288854.1"/>
    </source>
</evidence>
<protein>
    <submittedName>
        <fullName evidence="2">Uncharacterized protein</fullName>
    </submittedName>
</protein>
<reference evidence="2" key="1">
    <citation type="submission" date="2021-01" db="EMBL/GenBank/DDBJ databases">
        <authorList>
            <person name="Corre E."/>
            <person name="Pelletier E."/>
            <person name="Niang G."/>
            <person name="Scheremetjew M."/>
            <person name="Finn R."/>
            <person name="Kale V."/>
            <person name="Holt S."/>
            <person name="Cochrane G."/>
            <person name="Meng A."/>
            <person name="Brown T."/>
            <person name="Cohen L."/>
        </authorList>
    </citation>
    <scope>NUCLEOTIDE SEQUENCE</scope>
    <source>
        <strain evidence="2">ATCC 50979</strain>
    </source>
</reference>
<keyword evidence="1" id="KW-0732">Signal</keyword>
<feature type="chain" id="PRO_5031460585" evidence="1">
    <location>
        <begin position="19"/>
        <end position="496"/>
    </location>
</feature>